<reference evidence="2 3" key="1">
    <citation type="journal article" date="2019" name="Int. J. Syst. Evol. Microbiol.">
        <title>The Global Catalogue of Microorganisms (GCM) 10K type strain sequencing project: providing services to taxonomists for standard genome sequencing and annotation.</title>
        <authorList>
            <consortium name="The Broad Institute Genomics Platform"/>
            <consortium name="The Broad Institute Genome Sequencing Center for Infectious Disease"/>
            <person name="Wu L."/>
            <person name="Ma J."/>
        </authorList>
    </citation>
    <scope>NUCLEOTIDE SEQUENCE [LARGE SCALE GENOMIC DNA]</scope>
    <source>
        <strain evidence="2 3">CGMCC 1.12125</strain>
    </source>
</reference>
<feature type="transmembrane region" description="Helical" evidence="1">
    <location>
        <begin position="63"/>
        <end position="90"/>
    </location>
</feature>
<dbReference type="Proteomes" id="UP001597119">
    <property type="component" value="Unassembled WGS sequence"/>
</dbReference>
<evidence type="ECO:0000313" key="2">
    <source>
        <dbReference type="EMBL" id="MFD1586242.1"/>
    </source>
</evidence>
<keyword evidence="1" id="KW-0472">Membrane</keyword>
<protein>
    <submittedName>
        <fullName evidence="2">Uncharacterized protein</fullName>
    </submittedName>
</protein>
<dbReference type="RefSeq" id="WP_247376280.1">
    <property type="nucleotide sequence ID" value="NZ_JALLGV010000002.1"/>
</dbReference>
<evidence type="ECO:0000256" key="1">
    <source>
        <dbReference type="SAM" id="Phobius"/>
    </source>
</evidence>
<gene>
    <name evidence="2" type="ORF">ACFR9U_04560</name>
</gene>
<feature type="transmembrane region" description="Helical" evidence="1">
    <location>
        <begin position="6"/>
        <end position="23"/>
    </location>
</feature>
<proteinExistence type="predicted"/>
<dbReference type="AlphaFoldDB" id="A0ABD6CAE0"/>
<keyword evidence="3" id="KW-1185">Reference proteome</keyword>
<keyword evidence="1" id="KW-1133">Transmembrane helix</keyword>
<accession>A0ABD6CAE0</accession>
<organism evidence="2 3">
    <name type="scientific">Halorientalis brevis</name>
    <dbReference type="NCBI Taxonomy" id="1126241"/>
    <lineage>
        <taxon>Archaea</taxon>
        <taxon>Methanobacteriati</taxon>
        <taxon>Methanobacteriota</taxon>
        <taxon>Stenosarchaea group</taxon>
        <taxon>Halobacteria</taxon>
        <taxon>Halobacteriales</taxon>
        <taxon>Haloarculaceae</taxon>
        <taxon>Halorientalis</taxon>
    </lineage>
</organism>
<comment type="caution">
    <text evidence="2">The sequence shown here is derived from an EMBL/GenBank/DDBJ whole genome shotgun (WGS) entry which is preliminary data.</text>
</comment>
<evidence type="ECO:0000313" key="3">
    <source>
        <dbReference type="Proteomes" id="UP001597119"/>
    </source>
</evidence>
<dbReference type="EMBL" id="JBHUDJ010000002">
    <property type="protein sequence ID" value="MFD1586242.1"/>
    <property type="molecule type" value="Genomic_DNA"/>
</dbReference>
<sequence>MPYIGLLQHITFHLILFVFLLGIQHSIARYFFDISVFSVPWAFCDLIGLTRGSYQFLKVTTTFVLYLVIIWVLVIMGTEPVIIGSFLGALPPLLFELNKEWSNPYVVLEDLRLVKYPEQWWVFGGGRDDKTATNSVGVHAVVKNEGRGTAENCTVHVKSDLVGDQRYHTRWADKNKISKNLSPGERQKVDLLWVDLRDESVSTAIPEIGDDEEHYPPGEYNKQIRPELSSSRHCLKSVVSASNMAKQEFNIRLGEEDRLSIPEDIIERATDWDVIKSLKNNPNEDYVILYNEMGHRILEVPSGIDISYLNRIEGFSEEDLDKQPTETYSDALERVYYEIREV</sequence>
<name>A0ABD6CAE0_9EURY</name>
<keyword evidence="1" id="KW-0812">Transmembrane</keyword>